<keyword evidence="5 11" id="KW-0812">Transmembrane</keyword>
<evidence type="ECO:0000256" key="4">
    <source>
        <dbReference type="ARBA" id="ARBA00022475"/>
    </source>
</evidence>
<dbReference type="RefSeq" id="WP_135121709.1">
    <property type="nucleotide sequence ID" value="NZ_SPQZ01000010.1"/>
</dbReference>
<evidence type="ECO:0000256" key="2">
    <source>
        <dbReference type="ARBA" id="ARBA00022448"/>
    </source>
</evidence>
<keyword evidence="8 11" id="KW-0406">Ion transport</keyword>
<dbReference type="Pfam" id="PF06965">
    <property type="entry name" value="Na_H_antiport_1"/>
    <property type="match status" value="1"/>
</dbReference>
<feature type="transmembrane region" description="Helical" evidence="11">
    <location>
        <begin position="183"/>
        <end position="203"/>
    </location>
</feature>
<feature type="compositionally biased region" description="Low complexity" evidence="12">
    <location>
        <begin position="397"/>
        <end position="408"/>
    </location>
</feature>
<evidence type="ECO:0000256" key="6">
    <source>
        <dbReference type="ARBA" id="ARBA00022989"/>
    </source>
</evidence>
<proteinExistence type="inferred from homology"/>
<evidence type="ECO:0000256" key="5">
    <source>
        <dbReference type="ARBA" id="ARBA00022692"/>
    </source>
</evidence>
<keyword evidence="4 11" id="KW-1003">Cell membrane</keyword>
<comment type="caution">
    <text evidence="13">The sequence shown here is derived from an EMBL/GenBank/DDBJ whole genome shotgun (WGS) entry which is preliminary data.</text>
</comment>
<dbReference type="GO" id="GO:0006885">
    <property type="term" value="P:regulation of pH"/>
    <property type="evidence" value="ECO:0007669"/>
    <property type="project" value="InterPro"/>
</dbReference>
<feature type="transmembrane region" description="Helical" evidence="11">
    <location>
        <begin position="215"/>
        <end position="233"/>
    </location>
</feature>
<comment type="function">
    <text evidence="11">Na(+)/H(+) antiporter that extrudes sodium in exchange for external protons.</text>
</comment>
<keyword evidence="9 11" id="KW-0472">Membrane</keyword>
<dbReference type="PANTHER" id="PTHR30341">
    <property type="entry name" value="SODIUM ION/PROTON ANTIPORTER NHAA-RELATED"/>
    <property type="match status" value="1"/>
</dbReference>
<dbReference type="Gene3D" id="1.20.1530.10">
    <property type="entry name" value="Na+/H+ antiporter like domain"/>
    <property type="match status" value="1"/>
</dbReference>
<sequence>MTIQHTDDHRTSPFRSERVAAGLLLLAAVLGLVVANVVIGPAVLDFMGAHIMIEAIAFDISVSHFASDGLLAVFFFIVAVELRRELVIGELNSLSKAALPAIAAIGGVVVPALVYLLFTAGTNVVDGWPIPTATDIAFALGVLAIFGSALPTRVRVFLMALAVLDDLVAILIIAFFFTTGVQFASIGFAAIAITAFGALSRLLRPRSPWLLSRRAQWPIIVTMIVLAVAAWFFTYQSGVHATIAGVALGFVISRRPGGRAVHAIEPWSNGIILPVFAFSAALVVIPSVAPSELSPAFWGILVALPVGKLIGITVAGVLGGVIFRRRSGGLAIADLIPVAALGGIGFTVSLLMNELAFRGDRGIADEGVLAVLLGSAIAIVIAAVLVSLRARHYKRISPPASRRPQASPRPEPGRSPSATA</sequence>
<keyword evidence="10 11" id="KW-0739">Sodium transport</keyword>
<accession>A0A4Y9QQ65</accession>
<feature type="transmembrane region" description="Helical" evidence="11">
    <location>
        <begin position="330"/>
        <end position="352"/>
    </location>
</feature>
<reference evidence="13 14" key="1">
    <citation type="journal article" date="2018" name="J. Microbiol.">
        <title>Leifsonia flava sp. nov., a novel actinobacterium isolated from the rhizosphere of Aquilegia viridiflora.</title>
        <authorList>
            <person name="Cai Y."/>
            <person name="Tao W.Z."/>
            <person name="Ma Y.J."/>
            <person name="Cheng J."/>
            <person name="Zhang M.Y."/>
            <person name="Zhang Y.X."/>
        </authorList>
    </citation>
    <scope>NUCLEOTIDE SEQUENCE [LARGE SCALE GENOMIC DNA]</scope>
    <source>
        <strain evidence="13 14">SYP-B2174</strain>
    </source>
</reference>
<keyword evidence="6 11" id="KW-1133">Transmembrane helix</keyword>
<comment type="subcellular location">
    <subcellularLocation>
        <location evidence="1">Cell inner membrane</location>
        <topology evidence="1">Multi-pass membrane protein</topology>
    </subcellularLocation>
    <subcellularLocation>
        <location evidence="11">Cell membrane</location>
        <topology evidence="11">Multi-pass membrane protein</topology>
    </subcellularLocation>
</comment>
<evidence type="ECO:0000313" key="13">
    <source>
        <dbReference type="EMBL" id="TFV94018.1"/>
    </source>
</evidence>
<protein>
    <recommendedName>
        <fullName evidence="11">Na(+)/H(+) antiporter NhaA</fullName>
    </recommendedName>
    <alternativeName>
        <fullName evidence="11">Sodium/proton antiporter NhaA</fullName>
    </alternativeName>
</protein>
<evidence type="ECO:0000256" key="11">
    <source>
        <dbReference type="HAMAP-Rule" id="MF_01844"/>
    </source>
</evidence>
<comment type="similarity">
    <text evidence="11">Belongs to the NhaA Na(+)/H(+) (TC 2.A.33) antiporter family.</text>
</comment>
<evidence type="ECO:0000256" key="7">
    <source>
        <dbReference type="ARBA" id="ARBA00023053"/>
    </source>
</evidence>
<evidence type="ECO:0000313" key="14">
    <source>
        <dbReference type="Proteomes" id="UP000298127"/>
    </source>
</evidence>
<feature type="transmembrane region" description="Helical" evidence="11">
    <location>
        <begin position="21"/>
        <end position="44"/>
    </location>
</feature>
<name>A0A4Y9QQ65_9MICO</name>
<dbReference type="PANTHER" id="PTHR30341:SF0">
    <property type="entry name" value="NA(+)_H(+) ANTIPORTER NHAA"/>
    <property type="match status" value="1"/>
</dbReference>
<keyword evidence="7 11" id="KW-0915">Sodium</keyword>
<dbReference type="InterPro" id="IPR004670">
    <property type="entry name" value="NhaA"/>
</dbReference>
<dbReference type="InterPro" id="IPR023171">
    <property type="entry name" value="Na/H_antiporter_dom_sf"/>
</dbReference>
<feature type="transmembrane region" description="Helical" evidence="11">
    <location>
        <begin position="130"/>
        <end position="150"/>
    </location>
</feature>
<feature type="transmembrane region" description="Helical" evidence="11">
    <location>
        <begin position="239"/>
        <end position="257"/>
    </location>
</feature>
<keyword evidence="14" id="KW-1185">Reference proteome</keyword>
<feature type="transmembrane region" description="Helical" evidence="11">
    <location>
        <begin position="98"/>
        <end position="118"/>
    </location>
</feature>
<organism evidence="13 14">
    <name type="scientific">Orlajensenia leifsoniae</name>
    <dbReference type="NCBI Taxonomy" id="2561933"/>
    <lineage>
        <taxon>Bacteria</taxon>
        <taxon>Bacillati</taxon>
        <taxon>Actinomycetota</taxon>
        <taxon>Actinomycetes</taxon>
        <taxon>Micrococcales</taxon>
        <taxon>Microbacteriaceae</taxon>
        <taxon>Orlajensenia</taxon>
    </lineage>
</organism>
<feature type="transmembrane region" description="Helical" evidence="11">
    <location>
        <begin position="157"/>
        <end position="177"/>
    </location>
</feature>
<evidence type="ECO:0000256" key="3">
    <source>
        <dbReference type="ARBA" id="ARBA00022449"/>
    </source>
</evidence>
<evidence type="ECO:0000256" key="10">
    <source>
        <dbReference type="ARBA" id="ARBA00023201"/>
    </source>
</evidence>
<keyword evidence="3 11" id="KW-0050">Antiport</keyword>
<feature type="transmembrane region" description="Helical" evidence="11">
    <location>
        <begin position="269"/>
        <end position="289"/>
    </location>
</feature>
<comment type="catalytic activity">
    <reaction evidence="11">
        <text>Na(+)(in) + 2 H(+)(out) = Na(+)(out) + 2 H(+)(in)</text>
        <dbReference type="Rhea" id="RHEA:29251"/>
        <dbReference type="ChEBI" id="CHEBI:15378"/>
        <dbReference type="ChEBI" id="CHEBI:29101"/>
    </reaction>
</comment>
<feature type="region of interest" description="Disordered" evidence="12">
    <location>
        <begin position="397"/>
        <end position="420"/>
    </location>
</feature>
<dbReference type="HAMAP" id="MF_01844">
    <property type="entry name" value="NhaA"/>
    <property type="match status" value="1"/>
</dbReference>
<dbReference type="Proteomes" id="UP000298127">
    <property type="component" value="Unassembled WGS sequence"/>
</dbReference>
<feature type="transmembrane region" description="Helical" evidence="11">
    <location>
        <begin position="295"/>
        <end position="323"/>
    </location>
</feature>
<gene>
    <name evidence="11" type="primary">nhaA</name>
    <name evidence="13" type="ORF">E4M00_17190</name>
</gene>
<keyword evidence="2 11" id="KW-0813">Transport</keyword>
<dbReference type="AlphaFoldDB" id="A0A4Y9QQ65"/>
<dbReference type="GO" id="GO:0015385">
    <property type="term" value="F:sodium:proton antiporter activity"/>
    <property type="evidence" value="ECO:0007669"/>
    <property type="project" value="TreeGrafter"/>
</dbReference>
<dbReference type="GO" id="GO:0005886">
    <property type="term" value="C:plasma membrane"/>
    <property type="evidence" value="ECO:0007669"/>
    <property type="project" value="UniProtKB-SubCell"/>
</dbReference>
<feature type="transmembrane region" description="Helical" evidence="11">
    <location>
        <begin position="367"/>
        <end position="388"/>
    </location>
</feature>
<feature type="transmembrane region" description="Helical" evidence="11">
    <location>
        <begin position="56"/>
        <end position="78"/>
    </location>
</feature>
<evidence type="ECO:0000256" key="12">
    <source>
        <dbReference type="SAM" id="MobiDB-lite"/>
    </source>
</evidence>
<evidence type="ECO:0000256" key="1">
    <source>
        <dbReference type="ARBA" id="ARBA00004429"/>
    </source>
</evidence>
<evidence type="ECO:0000256" key="9">
    <source>
        <dbReference type="ARBA" id="ARBA00023136"/>
    </source>
</evidence>
<evidence type="ECO:0000256" key="8">
    <source>
        <dbReference type="ARBA" id="ARBA00023065"/>
    </source>
</evidence>
<dbReference type="EMBL" id="SPQZ01000010">
    <property type="protein sequence ID" value="TFV94018.1"/>
    <property type="molecule type" value="Genomic_DNA"/>
</dbReference>